<dbReference type="EMBL" id="CAJOAY010000442">
    <property type="protein sequence ID" value="CAF3666277.1"/>
    <property type="molecule type" value="Genomic_DNA"/>
</dbReference>
<dbReference type="AlphaFoldDB" id="A0A813RNK0"/>
<protein>
    <submittedName>
        <fullName evidence="1">Uncharacterized protein</fullName>
    </submittedName>
</protein>
<gene>
    <name evidence="2" type="ORF">OKA104_LOCUS10109</name>
    <name evidence="1" type="ORF">VCS650_LOCUS3264</name>
</gene>
<proteinExistence type="predicted"/>
<accession>A0A813RNK0</accession>
<comment type="caution">
    <text evidence="1">The sequence shown here is derived from an EMBL/GenBank/DDBJ whole genome shotgun (WGS) entry which is preliminary data.</text>
</comment>
<evidence type="ECO:0000313" key="2">
    <source>
        <dbReference type="EMBL" id="CAF3666277.1"/>
    </source>
</evidence>
<sequence length="383" mass="44958">MIYQLFLKKSIDCSQLCPYESILTNNRLIFDKTHSIEHYSEFVCPQNFRNLADWVYGWPDNVFEEKIEVTTSEHIIVPCLPSGSIIFVKPDDSEKFFHDIYPYLINKFVLITAQGDASSPNKFLSYLHDTDSKIIHWFGQNTDIDSQQTNKFTSIPIGINCYEMANGIRYIHQQNSNNTLPSLFGGTDEPSQYSHLLDITYNVLNGYSSKRLLLLNFQKMTDPTGLRSQLWKVFCRRRFTLAFVECIDKPNGVNISSLPSIYIRNRQYPFWLSPRGNGLDCHRTWEALYLDTIPIVWNMTLNPLFVDLPVILINNYNELTEQFLRTKLNEIATNKVKNPSFYRFEKLRFSYWRRMILSKSRYSTTTTKRQNQCWRAKTVTKTN</sequence>
<evidence type="ECO:0000313" key="3">
    <source>
        <dbReference type="Proteomes" id="UP000663891"/>
    </source>
</evidence>
<organism evidence="1 3">
    <name type="scientific">Adineta steineri</name>
    <dbReference type="NCBI Taxonomy" id="433720"/>
    <lineage>
        <taxon>Eukaryota</taxon>
        <taxon>Metazoa</taxon>
        <taxon>Spiralia</taxon>
        <taxon>Gnathifera</taxon>
        <taxon>Rotifera</taxon>
        <taxon>Eurotatoria</taxon>
        <taxon>Bdelloidea</taxon>
        <taxon>Adinetida</taxon>
        <taxon>Adinetidae</taxon>
        <taxon>Adineta</taxon>
    </lineage>
</organism>
<dbReference type="EMBL" id="CAJNON010000017">
    <property type="protein sequence ID" value="CAF0786905.1"/>
    <property type="molecule type" value="Genomic_DNA"/>
</dbReference>
<reference evidence="1" key="1">
    <citation type="submission" date="2021-02" db="EMBL/GenBank/DDBJ databases">
        <authorList>
            <person name="Nowell W R."/>
        </authorList>
    </citation>
    <scope>NUCLEOTIDE SEQUENCE</scope>
</reference>
<dbReference type="OrthoDB" id="9974332at2759"/>
<dbReference type="Proteomes" id="UP000663891">
    <property type="component" value="Unassembled WGS sequence"/>
</dbReference>
<dbReference type="Proteomes" id="UP000663881">
    <property type="component" value="Unassembled WGS sequence"/>
</dbReference>
<evidence type="ECO:0000313" key="1">
    <source>
        <dbReference type="EMBL" id="CAF0786905.1"/>
    </source>
</evidence>
<name>A0A813RNK0_9BILA</name>